<dbReference type="GO" id="GO:0043161">
    <property type="term" value="P:proteasome-mediated ubiquitin-dependent protein catabolic process"/>
    <property type="evidence" value="ECO:0007669"/>
    <property type="project" value="TreeGrafter"/>
</dbReference>
<dbReference type="PROSITE" id="PS00518">
    <property type="entry name" value="ZF_RING_1"/>
    <property type="match status" value="1"/>
</dbReference>
<name>A0A6P4XTD1_BRABE</name>
<dbReference type="GO" id="GO:0000209">
    <property type="term" value="P:protein polyubiquitination"/>
    <property type="evidence" value="ECO:0007669"/>
    <property type="project" value="TreeGrafter"/>
</dbReference>
<dbReference type="GO" id="GO:0008270">
    <property type="term" value="F:zinc ion binding"/>
    <property type="evidence" value="ECO:0007669"/>
    <property type="project" value="UniProtKB-KW"/>
</dbReference>
<evidence type="ECO:0000313" key="12">
    <source>
        <dbReference type="RefSeq" id="XP_019613934.1"/>
    </source>
</evidence>
<comment type="catalytic activity">
    <reaction evidence="1">
        <text>S-ubiquitinyl-[E2 ubiquitin-conjugating enzyme]-L-cysteine + [acceptor protein]-L-lysine = [E2 ubiquitin-conjugating enzyme]-L-cysteine + N(6)-ubiquitinyl-[acceptor protein]-L-lysine.</text>
        <dbReference type="EC" id="2.3.2.27"/>
    </reaction>
</comment>
<evidence type="ECO:0000256" key="4">
    <source>
        <dbReference type="ARBA" id="ARBA00022737"/>
    </source>
</evidence>
<dbReference type="SUPFAM" id="SSF101898">
    <property type="entry name" value="NHL repeat"/>
    <property type="match status" value="1"/>
</dbReference>
<dbReference type="InterPro" id="IPR011042">
    <property type="entry name" value="6-blade_b-propeller_TolB-like"/>
</dbReference>
<feature type="repeat" description="NHL" evidence="8">
    <location>
        <begin position="333"/>
        <end position="357"/>
    </location>
</feature>
<dbReference type="RefSeq" id="XP_019613933.1">
    <property type="nucleotide sequence ID" value="XM_019758374.1"/>
</dbReference>
<evidence type="ECO:0000313" key="13">
    <source>
        <dbReference type="RefSeq" id="XP_019613935.1"/>
    </source>
</evidence>
<evidence type="ECO:0000313" key="10">
    <source>
        <dbReference type="Proteomes" id="UP000515135"/>
    </source>
</evidence>
<proteinExistence type="predicted"/>
<keyword evidence="6" id="KW-0862">Zinc</keyword>
<dbReference type="SMART" id="SM00184">
    <property type="entry name" value="RING"/>
    <property type="match status" value="1"/>
</dbReference>
<dbReference type="Pfam" id="PF01436">
    <property type="entry name" value="NHL"/>
    <property type="match status" value="2"/>
</dbReference>
<dbReference type="Gene3D" id="3.30.40.10">
    <property type="entry name" value="Zinc/RING finger domain, C3HC4 (zinc finger)"/>
    <property type="match status" value="1"/>
</dbReference>
<dbReference type="InterPro" id="IPR001258">
    <property type="entry name" value="NHL_repeat"/>
</dbReference>
<evidence type="ECO:0000256" key="7">
    <source>
        <dbReference type="PROSITE-ProRule" id="PRU00175"/>
    </source>
</evidence>
<dbReference type="SUPFAM" id="SSF57850">
    <property type="entry name" value="RING/U-box"/>
    <property type="match status" value="1"/>
</dbReference>
<keyword evidence="3" id="KW-0479">Metal-binding</keyword>
<feature type="domain" description="RING-type" evidence="9">
    <location>
        <begin position="18"/>
        <end position="58"/>
    </location>
</feature>
<feature type="repeat" description="NHL" evidence="8">
    <location>
        <begin position="361"/>
        <end position="404"/>
    </location>
</feature>
<gene>
    <name evidence="11 12 13" type="primary">LOC109461899</name>
</gene>
<evidence type="ECO:0000256" key="3">
    <source>
        <dbReference type="ARBA" id="ARBA00022723"/>
    </source>
</evidence>
<dbReference type="KEGG" id="bbel:109461899"/>
<dbReference type="Pfam" id="PF13445">
    <property type="entry name" value="zf-RING_UBOX"/>
    <property type="match status" value="1"/>
</dbReference>
<evidence type="ECO:0000259" key="9">
    <source>
        <dbReference type="PROSITE" id="PS50089"/>
    </source>
</evidence>
<evidence type="ECO:0000313" key="11">
    <source>
        <dbReference type="RefSeq" id="XP_019613933.1"/>
    </source>
</evidence>
<dbReference type="RefSeq" id="XP_019613934.1">
    <property type="nucleotide sequence ID" value="XM_019758375.1"/>
</dbReference>
<dbReference type="InterPro" id="IPR027370">
    <property type="entry name" value="Znf-RING_euk"/>
</dbReference>
<reference evidence="11 12" key="1">
    <citation type="submission" date="2025-04" db="UniProtKB">
        <authorList>
            <consortium name="RefSeq"/>
        </authorList>
    </citation>
    <scope>IDENTIFICATION</scope>
    <source>
        <tissue evidence="11 12">Gonad</tissue>
    </source>
</reference>
<keyword evidence="5 7" id="KW-0863">Zinc-finger</keyword>
<dbReference type="FunFam" id="2.120.10.30:FF:000064">
    <property type="entry name" value="Uncharacterized protein"/>
    <property type="match status" value="1"/>
</dbReference>
<dbReference type="InterPro" id="IPR001841">
    <property type="entry name" value="Znf_RING"/>
</dbReference>
<accession>A0A6P4XTD1</accession>
<dbReference type="GeneID" id="109461899"/>
<dbReference type="InterPro" id="IPR017907">
    <property type="entry name" value="Znf_RING_CS"/>
</dbReference>
<dbReference type="OrthoDB" id="9987040at2759"/>
<organism evidence="10 12">
    <name type="scientific">Branchiostoma belcheri</name>
    <name type="common">Amphioxus</name>
    <dbReference type="NCBI Taxonomy" id="7741"/>
    <lineage>
        <taxon>Eukaryota</taxon>
        <taxon>Metazoa</taxon>
        <taxon>Chordata</taxon>
        <taxon>Cephalochordata</taxon>
        <taxon>Leptocardii</taxon>
        <taxon>Amphioxiformes</taxon>
        <taxon>Branchiostomatidae</taxon>
        <taxon>Branchiostoma</taxon>
    </lineage>
</organism>
<evidence type="ECO:0000256" key="2">
    <source>
        <dbReference type="ARBA" id="ARBA00012483"/>
    </source>
</evidence>
<evidence type="ECO:0000256" key="1">
    <source>
        <dbReference type="ARBA" id="ARBA00000900"/>
    </source>
</evidence>
<dbReference type="PROSITE" id="PS50089">
    <property type="entry name" value="ZF_RING_2"/>
    <property type="match status" value="1"/>
</dbReference>
<dbReference type="PANTHER" id="PTHR24104">
    <property type="entry name" value="E3 UBIQUITIN-PROTEIN LIGASE NHLRC1-RELATED"/>
    <property type="match status" value="1"/>
</dbReference>
<evidence type="ECO:0000256" key="8">
    <source>
        <dbReference type="PROSITE-ProRule" id="PRU00504"/>
    </source>
</evidence>
<keyword evidence="4" id="KW-0677">Repeat</keyword>
<dbReference type="InterPro" id="IPR050952">
    <property type="entry name" value="TRIM-NHL_E3_ligases"/>
</dbReference>
<feature type="repeat" description="NHL" evidence="8">
    <location>
        <begin position="175"/>
        <end position="215"/>
    </location>
</feature>
<dbReference type="InterPro" id="IPR013083">
    <property type="entry name" value="Znf_RING/FYVE/PHD"/>
</dbReference>
<dbReference type="CDD" id="cd05819">
    <property type="entry name" value="NHL"/>
    <property type="match status" value="1"/>
</dbReference>
<dbReference type="RefSeq" id="XP_019613935.1">
    <property type="nucleotide sequence ID" value="XM_019758376.1"/>
</dbReference>
<protein>
    <recommendedName>
        <fullName evidence="2">RING-type E3 ubiquitin transferase</fullName>
        <ecNumber evidence="2">2.3.2.27</ecNumber>
    </recommendedName>
</protein>
<evidence type="ECO:0000256" key="5">
    <source>
        <dbReference type="ARBA" id="ARBA00022771"/>
    </source>
</evidence>
<dbReference type="Gene3D" id="2.120.10.30">
    <property type="entry name" value="TolB, C-terminal domain"/>
    <property type="match status" value="1"/>
</dbReference>
<keyword evidence="10" id="KW-1185">Reference proteome</keyword>
<dbReference type="AlphaFoldDB" id="A0A6P4XTD1"/>
<dbReference type="PANTHER" id="PTHR24104:SF50">
    <property type="entry name" value="SMP-30_GLUCONOLACTONASE_LRE-LIKE REGION DOMAIN-CONTAINING PROTEIN"/>
    <property type="match status" value="1"/>
</dbReference>
<dbReference type="Gene3D" id="2.40.10.500">
    <property type="match status" value="1"/>
</dbReference>
<evidence type="ECO:0000256" key="6">
    <source>
        <dbReference type="ARBA" id="ARBA00022833"/>
    </source>
</evidence>
<dbReference type="Proteomes" id="UP000515135">
    <property type="component" value="Unplaced"/>
</dbReference>
<dbReference type="GO" id="GO:0061630">
    <property type="term" value="F:ubiquitin protein ligase activity"/>
    <property type="evidence" value="ECO:0007669"/>
    <property type="project" value="UniProtKB-EC"/>
</dbReference>
<sequence>MAAAPASLEEQIKEDLSCSICLDLFTRPKVLPCQHTFCQDCLHDYAARRAVFPCPNCRLRVRQPRNGVAGLPDNYLVTSLCEKFEQQATLSEGPRKKTLSGDKCNNFQQLEPDCNIHNECFEENHHDRNPSTNQVPQESISSVQSQFTEHGNIVASETGPVKHHQTFHQFQKVTIGGKGQEEGLFNHPVGATVSDEGEIFVADYGNQRIQVFNLQGEYVSQFPTMVPGGERMYPHDVAMDGEGNLWVVGCTNSAGFGLQCTKQGRVLTKIDLQYTEWRRRTAVAVDTRRNHVLVTQTLGAKGNLHGEVLVFKANGTHLRTVGWQEGMKVPCYITVDGEGNIFVSDWGNCSVYVYNRDGQFLFKFGEPGNDLDQLWLPRGICTDREGNIIVADSGNRLVKIFDKDGTFLTHTAASKEPWAVTIATSGQLVVTDWAKNTVSVYPH</sequence>
<dbReference type="EC" id="2.3.2.27" evidence="2"/>
<dbReference type="PROSITE" id="PS51125">
    <property type="entry name" value="NHL"/>
    <property type="match status" value="3"/>
</dbReference>